<dbReference type="InterPro" id="IPR004210">
    <property type="entry name" value="BESS_motif"/>
</dbReference>
<evidence type="ECO:0000313" key="5">
    <source>
        <dbReference type="Proteomes" id="UP001353858"/>
    </source>
</evidence>
<feature type="region of interest" description="Disordered" evidence="2">
    <location>
        <begin position="82"/>
        <end position="145"/>
    </location>
</feature>
<comment type="caution">
    <text evidence="4">The sequence shown here is derived from an EMBL/GenBank/DDBJ whole genome shotgun (WGS) entry which is preliminary data.</text>
</comment>
<dbReference type="EMBL" id="JARPUR010000001">
    <property type="protein sequence ID" value="KAK4885028.1"/>
    <property type="molecule type" value="Genomic_DNA"/>
</dbReference>
<feature type="compositionally biased region" description="Polar residues" evidence="2">
    <location>
        <begin position="101"/>
        <end position="111"/>
    </location>
</feature>
<name>A0AAN7SQV2_9COLE</name>
<evidence type="ECO:0000313" key="4">
    <source>
        <dbReference type="EMBL" id="KAK4885028.1"/>
    </source>
</evidence>
<dbReference type="GO" id="GO:0005634">
    <property type="term" value="C:nucleus"/>
    <property type="evidence" value="ECO:0007669"/>
    <property type="project" value="UniProtKB-SubCell"/>
</dbReference>
<organism evidence="4 5">
    <name type="scientific">Aquatica leii</name>
    <dbReference type="NCBI Taxonomy" id="1421715"/>
    <lineage>
        <taxon>Eukaryota</taxon>
        <taxon>Metazoa</taxon>
        <taxon>Ecdysozoa</taxon>
        <taxon>Arthropoda</taxon>
        <taxon>Hexapoda</taxon>
        <taxon>Insecta</taxon>
        <taxon>Pterygota</taxon>
        <taxon>Neoptera</taxon>
        <taxon>Endopterygota</taxon>
        <taxon>Coleoptera</taxon>
        <taxon>Polyphaga</taxon>
        <taxon>Elateriformia</taxon>
        <taxon>Elateroidea</taxon>
        <taxon>Lampyridae</taxon>
        <taxon>Luciolinae</taxon>
        <taxon>Aquatica</taxon>
    </lineage>
</organism>
<proteinExistence type="predicted"/>
<evidence type="ECO:0000259" key="3">
    <source>
        <dbReference type="PROSITE" id="PS51031"/>
    </source>
</evidence>
<dbReference type="Pfam" id="PF02944">
    <property type="entry name" value="BESS"/>
    <property type="match status" value="1"/>
</dbReference>
<protein>
    <recommendedName>
        <fullName evidence="3">BESS domain-containing protein</fullName>
    </recommendedName>
</protein>
<feature type="domain" description="BESS" evidence="3">
    <location>
        <begin position="180"/>
        <end position="219"/>
    </location>
</feature>
<keyword evidence="1" id="KW-0539">Nucleus</keyword>
<evidence type="ECO:0000256" key="1">
    <source>
        <dbReference type="PROSITE-ProRule" id="PRU00371"/>
    </source>
</evidence>
<dbReference type="AlphaFoldDB" id="A0AAN7SQV2"/>
<dbReference type="GO" id="GO:0003677">
    <property type="term" value="F:DNA binding"/>
    <property type="evidence" value="ECO:0007669"/>
    <property type="project" value="InterPro"/>
</dbReference>
<accession>A0AAN7SQV2</accession>
<feature type="compositionally biased region" description="Low complexity" evidence="2">
    <location>
        <begin position="117"/>
        <end position="130"/>
    </location>
</feature>
<dbReference type="PROSITE" id="PS51031">
    <property type="entry name" value="BESS"/>
    <property type="match status" value="1"/>
</dbReference>
<dbReference type="Proteomes" id="UP001353858">
    <property type="component" value="Unassembled WGS sequence"/>
</dbReference>
<gene>
    <name evidence="4" type="ORF">RN001_001299</name>
</gene>
<feature type="compositionally biased region" description="Acidic residues" evidence="2">
    <location>
        <begin position="89"/>
        <end position="100"/>
    </location>
</feature>
<keyword evidence="5" id="KW-1185">Reference proteome</keyword>
<evidence type="ECO:0000256" key="2">
    <source>
        <dbReference type="SAM" id="MobiDB-lite"/>
    </source>
</evidence>
<sequence length="276" mass="31691">MQFRMVHVKRVDKLEHFTAIKNRYQHSSTASAKSQWKRLRQTFMKKLSEQPIKRSGDGVENDSKTPDWLFFSSLLYSCVPRETEGNFNNDDDGSGNETSDETSSQAPSSVAESVALSTPGSPRSSPTPVTKKAKRSAKKDCIGEPLMTAEREEIEYLKRREENRKSKEAMIELNSTRKEVDEDESFFKSILPHIRQFSPKTKMQFRIKVLQLVQDSMEVNPPRNEAHVGEVIPQNLPASSNSNHSSSSIASQMYFRHHRDRIQDQNAYFNIYPIQF</sequence>
<comment type="subcellular location">
    <subcellularLocation>
        <location evidence="1">Nucleus</location>
    </subcellularLocation>
</comment>
<reference evidence="5" key="1">
    <citation type="submission" date="2023-01" db="EMBL/GenBank/DDBJ databases">
        <title>Key to firefly adult light organ development and bioluminescence: homeobox transcription factors regulate luciferase expression and transportation to peroxisome.</title>
        <authorList>
            <person name="Fu X."/>
        </authorList>
    </citation>
    <scope>NUCLEOTIDE SEQUENCE [LARGE SCALE GENOMIC DNA]</scope>
</reference>